<dbReference type="InterPro" id="IPR025303">
    <property type="entry name" value="PdaC"/>
</dbReference>
<keyword evidence="4" id="KW-1185">Reference proteome</keyword>
<dbReference type="InterPro" id="IPR037126">
    <property type="entry name" value="PdaC/RsiV-like_sf"/>
</dbReference>
<dbReference type="Gene3D" id="3.90.640.20">
    <property type="entry name" value="Heat-shock cognate protein, ATPase"/>
    <property type="match status" value="1"/>
</dbReference>
<dbReference type="Pfam" id="PF11738">
    <property type="entry name" value="DUF3298"/>
    <property type="match status" value="1"/>
</dbReference>
<dbReference type="OrthoDB" id="5637at2"/>
<organism evidence="3 4">
    <name type="scientific">Lacrimispora algidixylanolytica</name>
    <dbReference type="NCBI Taxonomy" id="94868"/>
    <lineage>
        <taxon>Bacteria</taxon>
        <taxon>Bacillati</taxon>
        <taxon>Bacillota</taxon>
        <taxon>Clostridia</taxon>
        <taxon>Lachnospirales</taxon>
        <taxon>Lachnospiraceae</taxon>
        <taxon>Lacrimispora</taxon>
    </lineage>
</organism>
<feature type="domain" description="DUF3298" evidence="1">
    <location>
        <begin position="147"/>
        <end position="212"/>
    </location>
</feature>
<dbReference type="Pfam" id="PF13739">
    <property type="entry name" value="PdaC"/>
    <property type="match status" value="1"/>
</dbReference>
<name>A0A419T155_9FIRM</name>
<dbReference type="Gene3D" id="3.30.565.40">
    <property type="entry name" value="Fervidobacterium nodosum Rt17-B1 like"/>
    <property type="match status" value="1"/>
</dbReference>
<feature type="domain" description="Deacetylase PdaC" evidence="2">
    <location>
        <begin position="20"/>
        <end position="115"/>
    </location>
</feature>
<dbReference type="RefSeq" id="WP_120197378.1">
    <property type="nucleotide sequence ID" value="NZ_MCIA01000023.1"/>
</dbReference>
<dbReference type="InterPro" id="IPR021729">
    <property type="entry name" value="DUF3298"/>
</dbReference>
<dbReference type="Proteomes" id="UP000284277">
    <property type="component" value="Unassembled WGS sequence"/>
</dbReference>
<evidence type="ECO:0000259" key="1">
    <source>
        <dbReference type="Pfam" id="PF11738"/>
    </source>
</evidence>
<sequence length="221" mass="26173">MQTITNKTLTDTLYYQDIPVLTYTIHYPYFTTTCGPTTAWRINNYYKYQAKQNEIYTRSVLYKEAVEQAKYQKENDYPFNSYEFLSIYQITYNNDCVVSLYTDQYTYLGGAHGNTERTSETWDFQTGKRLSLADYFPNDPQFMESILADINRQITERLQKDPSTYFEDYPSLVQGNFNIEGFYVKPDGIVIYYQQYDIAPYSTGMPEFFFPFQDCTINSNR</sequence>
<evidence type="ECO:0000313" key="4">
    <source>
        <dbReference type="Proteomes" id="UP000284277"/>
    </source>
</evidence>
<proteinExistence type="predicted"/>
<comment type="caution">
    <text evidence="3">The sequence shown here is derived from an EMBL/GenBank/DDBJ whole genome shotgun (WGS) entry which is preliminary data.</text>
</comment>
<accession>A0A419T155</accession>
<dbReference type="AlphaFoldDB" id="A0A419T155"/>
<evidence type="ECO:0008006" key="5">
    <source>
        <dbReference type="Google" id="ProtNLM"/>
    </source>
</evidence>
<dbReference type="EMBL" id="MCIA01000023">
    <property type="protein sequence ID" value="RKD31159.1"/>
    <property type="molecule type" value="Genomic_DNA"/>
</dbReference>
<evidence type="ECO:0000313" key="3">
    <source>
        <dbReference type="EMBL" id="RKD31159.1"/>
    </source>
</evidence>
<gene>
    <name evidence="3" type="ORF">BET01_04740</name>
</gene>
<protein>
    <recommendedName>
        <fullName evidence="5">DUF3298 domain-containing protein</fullName>
    </recommendedName>
</protein>
<reference evidence="3 4" key="1">
    <citation type="submission" date="2016-08" db="EMBL/GenBank/DDBJ databases">
        <title>A new outlook on sporulation: Clostridium algidixylanolyticum.</title>
        <authorList>
            <person name="Poppleton D.I."/>
            <person name="Gribaldo S."/>
        </authorList>
    </citation>
    <scope>NUCLEOTIDE SEQUENCE [LARGE SCALE GENOMIC DNA]</scope>
    <source>
        <strain evidence="3 4">SPL73</strain>
    </source>
</reference>
<evidence type="ECO:0000259" key="2">
    <source>
        <dbReference type="Pfam" id="PF13739"/>
    </source>
</evidence>